<proteinExistence type="predicted"/>
<reference evidence="2" key="1">
    <citation type="journal article" date="2022" name="Mol. Ecol. Resour.">
        <title>The genomes of chicory, endive, great burdock and yacon provide insights into Asteraceae palaeo-polyploidization history and plant inulin production.</title>
        <authorList>
            <person name="Fan W."/>
            <person name="Wang S."/>
            <person name="Wang H."/>
            <person name="Wang A."/>
            <person name="Jiang F."/>
            <person name="Liu H."/>
            <person name="Zhao H."/>
            <person name="Xu D."/>
            <person name="Zhang Y."/>
        </authorList>
    </citation>
    <scope>NUCLEOTIDE SEQUENCE [LARGE SCALE GENOMIC DNA]</scope>
    <source>
        <strain evidence="2">cv. Yunnan</strain>
    </source>
</reference>
<protein>
    <submittedName>
        <fullName evidence="1">Uncharacterized protein</fullName>
    </submittedName>
</protein>
<evidence type="ECO:0000313" key="2">
    <source>
        <dbReference type="Proteomes" id="UP001056120"/>
    </source>
</evidence>
<comment type="caution">
    <text evidence="1">The sequence shown here is derived from an EMBL/GenBank/DDBJ whole genome shotgun (WGS) entry which is preliminary data.</text>
</comment>
<sequence length="453" mass="52422">MDQGFRRRQEYGPDRREYQVKANKTNEVFVGGSSYKEILIGARIQEKRNNTVIIQEQEVSNHYARVVWREASVWGSSSKEAKEMMANKATEWGKFFNKLEIWDGQDIDFQRIAWIRIQGVPIHLWERQVFDKIGSCFGKIALGSEMYVQEEGNLTYDRVGILVNNGIFISEEMELRWKDKKYKIWITEETTTWVPALWKIKQGTSSGQTTSRMENQTEYAPSPGKDHPPEFQGNEQPDSMDSEDQLMSSVFEIAAGFQTLMRPSTRKFRIGGSRNKLKRVKTKPQKRNKNNEIESTINVYEEGMEIGFSAVEETQLESQRGNESEEELDLDLNADNEEGEDTRQVQEAEINEEVSETMMVGDAIGVPLNEFQEQIRTIIRGELEVINMVLIKDVGNPEGVLAFAKRLKELKEKVKEWRWKEKEAEEKIYKETMKSINSLEELAETKVLSAKEN</sequence>
<keyword evidence="2" id="KW-1185">Reference proteome</keyword>
<dbReference type="Proteomes" id="UP001056120">
    <property type="component" value="Linkage Group LG23"/>
</dbReference>
<gene>
    <name evidence="1" type="ORF">L1987_67865</name>
</gene>
<name>A0ACB9B3U7_9ASTR</name>
<dbReference type="EMBL" id="CM042040">
    <property type="protein sequence ID" value="KAI3716758.1"/>
    <property type="molecule type" value="Genomic_DNA"/>
</dbReference>
<reference evidence="1 2" key="2">
    <citation type="journal article" date="2022" name="Mol. Ecol. Resour.">
        <title>The genomes of chicory, endive, great burdock and yacon provide insights into Asteraceae paleo-polyploidization history and plant inulin production.</title>
        <authorList>
            <person name="Fan W."/>
            <person name="Wang S."/>
            <person name="Wang H."/>
            <person name="Wang A."/>
            <person name="Jiang F."/>
            <person name="Liu H."/>
            <person name="Zhao H."/>
            <person name="Xu D."/>
            <person name="Zhang Y."/>
        </authorList>
    </citation>
    <scope>NUCLEOTIDE SEQUENCE [LARGE SCALE GENOMIC DNA]</scope>
    <source>
        <strain evidence="2">cv. Yunnan</strain>
        <tissue evidence="1">Leaves</tissue>
    </source>
</reference>
<organism evidence="1 2">
    <name type="scientific">Smallanthus sonchifolius</name>
    <dbReference type="NCBI Taxonomy" id="185202"/>
    <lineage>
        <taxon>Eukaryota</taxon>
        <taxon>Viridiplantae</taxon>
        <taxon>Streptophyta</taxon>
        <taxon>Embryophyta</taxon>
        <taxon>Tracheophyta</taxon>
        <taxon>Spermatophyta</taxon>
        <taxon>Magnoliopsida</taxon>
        <taxon>eudicotyledons</taxon>
        <taxon>Gunneridae</taxon>
        <taxon>Pentapetalae</taxon>
        <taxon>asterids</taxon>
        <taxon>campanulids</taxon>
        <taxon>Asterales</taxon>
        <taxon>Asteraceae</taxon>
        <taxon>Asteroideae</taxon>
        <taxon>Heliantheae alliance</taxon>
        <taxon>Millerieae</taxon>
        <taxon>Smallanthus</taxon>
    </lineage>
</organism>
<accession>A0ACB9B3U7</accession>
<evidence type="ECO:0000313" key="1">
    <source>
        <dbReference type="EMBL" id="KAI3716758.1"/>
    </source>
</evidence>